<evidence type="ECO:0000256" key="1">
    <source>
        <dbReference type="ARBA" id="ARBA00004496"/>
    </source>
</evidence>
<dbReference type="GO" id="GO:0016020">
    <property type="term" value="C:membrane"/>
    <property type="evidence" value="ECO:0007669"/>
    <property type="project" value="TreeGrafter"/>
</dbReference>
<dbReference type="InterPro" id="IPR032914">
    <property type="entry name" value="Vam6/VPS39/TRAP1"/>
</dbReference>
<organism evidence="7 8">
    <name type="scientific">Linnemannia schmuckeri</name>
    <dbReference type="NCBI Taxonomy" id="64567"/>
    <lineage>
        <taxon>Eukaryota</taxon>
        <taxon>Fungi</taxon>
        <taxon>Fungi incertae sedis</taxon>
        <taxon>Mucoromycota</taxon>
        <taxon>Mortierellomycotina</taxon>
        <taxon>Mortierellomycetes</taxon>
        <taxon>Mortierellales</taxon>
        <taxon>Mortierellaceae</taxon>
        <taxon>Linnemannia</taxon>
    </lineage>
</organism>
<keyword evidence="4" id="KW-0653">Protein transport</keyword>
<dbReference type="GO" id="GO:0034058">
    <property type="term" value="P:endosomal vesicle fusion"/>
    <property type="evidence" value="ECO:0007669"/>
    <property type="project" value="TreeGrafter"/>
</dbReference>
<gene>
    <name evidence="7" type="primary">TGFBRAP1</name>
    <name evidence="7" type="ORF">BG015_000545</name>
</gene>
<comment type="caution">
    <text evidence="7">The sequence shown here is derived from an EMBL/GenBank/DDBJ whole genome shotgun (WGS) entry which is preliminary data.</text>
</comment>
<name>A0A9P5RRD8_9FUNG</name>
<dbReference type="Pfam" id="PF00780">
    <property type="entry name" value="CNH"/>
    <property type="match status" value="1"/>
</dbReference>
<evidence type="ECO:0000256" key="4">
    <source>
        <dbReference type="ARBA" id="ARBA00022927"/>
    </source>
</evidence>
<evidence type="ECO:0000256" key="2">
    <source>
        <dbReference type="ARBA" id="ARBA00022448"/>
    </source>
</evidence>
<sequence>MFSTFTVQPLLRGVHLDDASAAASESSAPQGRSFLDRSSTVSPSGTNSPVPKSTGIFNRNTRPVVESLDSFENHLYLGTSDGHLLHYVIEEQIASQSDLPRSRLVRRKTLGFGKKVVEKIMVISALRMAILLCDSSLTFYSLPDFQPFAPHIFPPIKGVTAFCEDSAQSGHVSEDGSVRLCVTKRRIIQFYSVWPDAISDPKELSLPKGALVVTRWKNFICVADANDFNLIDSRIGRMIPVLPVVQSSNSGSSAQVLKPVCIAITENEFLLASATSSGQTAIGIFCSGAGDPVRGTLQWSSYPRALGIEFPYVAALLRGNIIEVHNILDQNLVQTIRFDSALEIRTLMQGPGLAVWMSSLARALVQQSWHPSAAEGQSQQEINRIATVLARVLFAGKDTVSALVTTPLVLHADNLLQQGRVEEALLLTERATATISEENRHRERLQFELDFIHQKSGLIYLEETLFDDAFALFLRGRIDPRAIISMFPDVLQQPELINNVTLFGGVRELLSLRGTLQDVINRTVARSGDQGAELGNILLTNAKEVFLQYLIKCKREYCTNKGRPGPIAEAIDTALLGLWVDSGDNKNLLHLLGTANACRQDLSEAKLKSAGKHYALSIWCKSHKKQGAALAIWKRLIQGELEDSSSAVSLQDMATLLLSLQDLALIEEYGWWIVSQDETIGLKIFMPGDSKRAALFDPDRVLESFLTKVSQEGIMAYLEYLVTQRKSEVPEHHTMLSQLYVDNIVRAVANAASSTEHRELVDTFKEQQSRKLMTSRDVKSLESSGTMDTFLSYLQSNSKVDPICSYRAKLSQLLQSTPILDADELLAKVKSIPILRYEIALLLARTGKFEECIGILVKEVNDYQGAEILCLNGGNFKSRNKGTKAATTSEGAVLKVPTAVLDKRRNLFMTLLKEYLRLPEDDGGMSLTLRLLNSQSSYLDISEVVQFLPEYWSVEALQEYLLRSLRRNYHDFKEIQVVKGLSLGENLRISEELFQLYETQGPVVITADDNCHVCGDAVADAVFMRTVDMKIIHLHCGSAEAVAAEHPSSSSL</sequence>
<dbReference type="PANTHER" id="PTHR12894">
    <property type="entry name" value="CNH DOMAIN CONTAINING"/>
    <property type="match status" value="1"/>
</dbReference>
<evidence type="ECO:0000259" key="6">
    <source>
        <dbReference type="PROSITE" id="PS50219"/>
    </source>
</evidence>
<keyword evidence="8" id="KW-1185">Reference proteome</keyword>
<evidence type="ECO:0000256" key="3">
    <source>
        <dbReference type="ARBA" id="ARBA00022490"/>
    </source>
</evidence>
<keyword evidence="7" id="KW-0675">Receptor</keyword>
<comment type="subcellular location">
    <subcellularLocation>
        <location evidence="1">Cytoplasm</location>
    </subcellularLocation>
</comment>
<keyword evidence="2" id="KW-0813">Transport</keyword>
<feature type="domain" description="CNH" evidence="6">
    <location>
        <begin position="62"/>
        <end position="351"/>
    </location>
</feature>
<accession>A0A9P5RRD8</accession>
<dbReference type="Proteomes" id="UP000748756">
    <property type="component" value="Unassembled WGS sequence"/>
</dbReference>
<keyword evidence="3" id="KW-0963">Cytoplasm</keyword>
<dbReference type="InterPro" id="IPR001180">
    <property type="entry name" value="CNH_dom"/>
</dbReference>
<protein>
    <submittedName>
        <fullName evidence="7">Transforming growth factor, beta receptor associated protein 1</fullName>
    </submittedName>
</protein>
<dbReference type="GO" id="GO:0006914">
    <property type="term" value="P:autophagy"/>
    <property type="evidence" value="ECO:0007669"/>
    <property type="project" value="TreeGrafter"/>
</dbReference>
<dbReference type="Pfam" id="PF10366">
    <property type="entry name" value="Vps39_1"/>
    <property type="match status" value="1"/>
</dbReference>
<dbReference type="PANTHER" id="PTHR12894:SF27">
    <property type="entry name" value="TRANSFORMING GROWTH FACTOR-BETA RECEPTOR-ASSOCIATED PROTEIN 1"/>
    <property type="match status" value="1"/>
</dbReference>
<dbReference type="InterPro" id="IPR019452">
    <property type="entry name" value="VPS39/TGF_beta_rcpt-assoc_1"/>
</dbReference>
<feature type="region of interest" description="Disordered" evidence="5">
    <location>
        <begin position="22"/>
        <end position="56"/>
    </location>
</feature>
<evidence type="ECO:0000313" key="8">
    <source>
        <dbReference type="Proteomes" id="UP000748756"/>
    </source>
</evidence>
<dbReference type="GO" id="GO:0005737">
    <property type="term" value="C:cytoplasm"/>
    <property type="evidence" value="ECO:0007669"/>
    <property type="project" value="UniProtKB-SubCell"/>
</dbReference>
<dbReference type="AlphaFoldDB" id="A0A9P5RRD8"/>
<evidence type="ECO:0000313" key="7">
    <source>
        <dbReference type="EMBL" id="KAF9143075.1"/>
    </source>
</evidence>
<dbReference type="PROSITE" id="PS50219">
    <property type="entry name" value="CNH"/>
    <property type="match status" value="1"/>
</dbReference>
<reference evidence="7" key="1">
    <citation type="journal article" date="2020" name="Fungal Divers.">
        <title>Resolving the Mortierellaceae phylogeny through synthesis of multi-gene phylogenetics and phylogenomics.</title>
        <authorList>
            <person name="Vandepol N."/>
            <person name="Liber J."/>
            <person name="Desiro A."/>
            <person name="Na H."/>
            <person name="Kennedy M."/>
            <person name="Barry K."/>
            <person name="Grigoriev I.V."/>
            <person name="Miller A.N."/>
            <person name="O'Donnell K."/>
            <person name="Stajich J.E."/>
            <person name="Bonito G."/>
        </authorList>
    </citation>
    <scope>NUCLEOTIDE SEQUENCE</scope>
    <source>
        <strain evidence="7">NRRL 6426</strain>
    </source>
</reference>
<feature type="compositionally biased region" description="Polar residues" evidence="5">
    <location>
        <begin position="36"/>
        <end position="56"/>
    </location>
</feature>
<evidence type="ECO:0000256" key="5">
    <source>
        <dbReference type="SAM" id="MobiDB-lite"/>
    </source>
</evidence>
<proteinExistence type="predicted"/>
<dbReference type="EMBL" id="JAAAUQ010001089">
    <property type="protein sequence ID" value="KAF9143075.1"/>
    <property type="molecule type" value="Genomic_DNA"/>
</dbReference>
<dbReference type="OrthoDB" id="10258882at2759"/>
<dbReference type="GO" id="GO:0015031">
    <property type="term" value="P:protein transport"/>
    <property type="evidence" value="ECO:0007669"/>
    <property type="project" value="UniProtKB-KW"/>
</dbReference>